<sequence length="672" mass="74601">MHFPLWITALSLLGAATASSFKRQADGPEYQLKTGPLDTDWTKQVGTNPWPEYPRPQLARSEWKNLNGVWQYQNASGGAAELATPPFNKTLSEAVLVPFCLESALSGIMGSNLIHSWYRTLFDVPSSWFDSEKRVLLNFGAVDYQTSVFVNGKLAGNNTGGYFHFALDVTDLVNTNGTNELIVYTYDPTNTDGTSIPLGKQRLNPDHINYTPCSGIWQTVWLESAGRQYITQLDIDAKADGSLNITVHTSGDQGNSSVGSFDITVHSQGAEGVALQETGQANAPTLFKIDSPQVWSPDSPNLYNVTVKLGSDTVTSYTGFRTLSKGVIDSLPRPLLNGEFVFQFGPLDQGYWPDGLHSPPTYEAMVSDLKAVKEVGFNMVRKHIKIEPGLFYRACDELGIMVVQDMPAMPTYPYPYRPACTDGAVHVTPEQQQEFERELARMVEQLKSHPSITTWVIYNEGWGQSRYDRTTDVRLTSLVRSLDPTRLINTVSGWHDHGAGDFHDNHHYSFPQCGTPFWGGDSGPFDASRIGFQGEFGGVGNNVSIEHLWNVPHAISQINQTYELAETLEGWNFRVRATFADLRSQVEAWSCSGAVYTQTTDVEGEVNGLLTYDRRVNRMDVERWKGDIEGMYEAARNRGTVPDGGEEGGEGQVRRYVVGVDEPFKAEMMMMG</sequence>
<dbReference type="InterPro" id="IPR054593">
    <property type="entry name" value="Beta-mannosidase-like_N2"/>
</dbReference>
<accession>A0A2V1E6K3</accession>
<evidence type="ECO:0000256" key="4">
    <source>
        <dbReference type="SAM" id="SignalP"/>
    </source>
</evidence>
<dbReference type="InterPro" id="IPR036156">
    <property type="entry name" value="Beta-gal/glucu_dom_sf"/>
</dbReference>
<dbReference type="InterPro" id="IPR051913">
    <property type="entry name" value="GH2_Domain-Containing"/>
</dbReference>
<feature type="domain" description="Glycoside hydrolase family 2 immunoglobulin-like beta-sandwich" evidence="5">
    <location>
        <begin position="230"/>
        <end position="321"/>
    </location>
</feature>
<evidence type="ECO:0000313" key="8">
    <source>
        <dbReference type="EMBL" id="PVI04925.1"/>
    </source>
</evidence>
<dbReference type="Gene3D" id="3.20.20.80">
    <property type="entry name" value="Glycosidases"/>
    <property type="match status" value="1"/>
</dbReference>
<dbReference type="STRING" id="97972.A0A2V1E6K3"/>
<dbReference type="InterPro" id="IPR013783">
    <property type="entry name" value="Ig-like_fold"/>
</dbReference>
<evidence type="ECO:0000313" key="9">
    <source>
        <dbReference type="Proteomes" id="UP000244855"/>
    </source>
</evidence>
<dbReference type="PANTHER" id="PTHR42732">
    <property type="entry name" value="BETA-GALACTOSIDASE"/>
    <property type="match status" value="1"/>
</dbReference>
<keyword evidence="4" id="KW-0732">Signal</keyword>
<feature type="chain" id="PRO_5016162747" evidence="4">
    <location>
        <begin position="19"/>
        <end position="672"/>
    </location>
</feature>
<reference evidence="8 9" key="1">
    <citation type="journal article" date="2018" name="Sci. Rep.">
        <title>Comparative genomics provides insights into the lifestyle and reveals functional heterogeneity of dark septate endophytic fungi.</title>
        <authorList>
            <person name="Knapp D.G."/>
            <person name="Nemeth J.B."/>
            <person name="Barry K."/>
            <person name="Hainaut M."/>
            <person name="Henrissat B."/>
            <person name="Johnson J."/>
            <person name="Kuo A."/>
            <person name="Lim J.H.P."/>
            <person name="Lipzen A."/>
            <person name="Nolan M."/>
            <person name="Ohm R.A."/>
            <person name="Tamas L."/>
            <person name="Grigoriev I.V."/>
            <person name="Spatafora J.W."/>
            <person name="Nagy L.G."/>
            <person name="Kovacs G.M."/>
        </authorList>
    </citation>
    <scope>NUCLEOTIDE SEQUENCE [LARGE SCALE GENOMIC DNA]</scope>
    <source>
        <strain evidence="8 9">DSE2036</strain>
    </source>
</reference>
<dbReference type="InterPro" id="IPR006102">
    <property type="entry name" value="Ig-like_GH2"/>
</dbReference>
<feature type="domain" description="Beta-mannosidase-like galactose-binding" evidence="7">
    <location>
        <begin position="117"/>
        <end position="189"/>
    </location>
</feature>
<dbReference type="Pfam" id="PF00703">
    <property type="entry name" value="Glyco_hydro_2"/>
    <property type="match status" value="1"/>
</dbReference>
<dbReference type="Pfam" id="PF22666">
    <property type="entry name" value="Glyco_hydro_2_N2"/>
    <property type="match status" value="1"/>
</dbReference>
<evidence type="ECO:0000256" key="3">
    <source>
        <dbReference type="ARBA" id="ARBA00023295"/>
    </source>
</evidence>
<proteinExistence type="inferred from homology"/>
<dbReference type="Proteomes" id="UP000244855">
    <property type="component" value="Unassembled WGS sequence"/>
</dbReference>
<dbReference type="EMBL" id="KZ805317">
    <property type="protein sequence ID" value="PVI04925.1"/>
    <property type="molecule type" value="Genomic_DNA"/>
</dbReference>
<evidence type="ECO:0000259" key="7">
    <source>
        <dbReference type="Pfam" id="PF22666"/>
    </source>
</evidence>
<dbReference type="InterPro" id="IPR006103">
    <property type="entry name" value="Glyco_hydro_2_cat"/>
</dbReference>
<dbReference type="AlphaFoldDB" id="A0A2V1E6K3"/>
<comment type="similarity">
    <text evidence="1">Belongs to the glycosyl hydrolase 2 family.</text>
</comment>
<organism evidence="8 9">
    <name type="scientific">Periconia macrospinosa</name>
    <dbReference type="NCBI Taxonomy" id="97972"/>
    <lineage>
        <taxon>Eukaryota</taxon>
        <taxon>Fungi</taxon>
        <taxon>Dikarya</taxon>
        <taxon>Ascomycota</taxon>
        <taxon>Pezizomycotina</taxon>
        <taxon>Dothideomycetes</taxon>
        <taxon>Pleosporomycetidae</taxon>
        <taxon>Pleosporales</taxon>
        <taxon>Massarineae</taxon>
        <taxon>Periconiaceae</taxon>
        <taxon>Periconia</taxon>
    </lineage>
</organism>
<keyword evidence="9" id="KW-1185">Reference proteome</keyword>
<dbReference type="SUPFAM" id="SSF49303">
    <property type="entry name" value="beta-Galactosidase/glucuronidase domain"/>
    <property type="match status" value="1"/>
</dbReference>
<dbReference type="InterPro" id="IPR008979">
    <property type="entry name" value="Galactose-bd-like_sf"/>
</dbReference>
<evidence type="ECO:0000256" key="1">
    <source>
        <dbReference type="ARBA" id="ARBA00007401"/>
    </source>
</evidence>
<protein>
    <submittedName>
        <fullName evidence="8">Glycoside hydrolase family 2 protein</fullName>
    </submittedName>
</protein>
<evidence type="ECO:0000256" key="2">
    <source>
        <dbReference type="ARBA" id="ARBA00022801"/>
    </source>
</evidence>
<dbReference type="OrthoDB" id="408320at2759"/>
<dbReference type="GO" id="GO:0004553">
    <property type="term" value="F:hydrolase activity, hydrolyzing O-glycosyl compounds"/>
    <property type="evidence" value="ECO:0007669"/>
    <property type="project" value="InterPro"/>
</dbReference>
<name>A0A2V1E6K3_9PLEO</name>
<feature type="domain" description="Glycoside hydrolase family 2 catalytic" evidence="6">
    <location>
        <begin position="363"/>
        <end position="497"/>
    </location>
</feature>
<dbReference type="Pfam" id="PF02836">
    <property type="entry name" value="Glyco_hydro_2_C"/>
    <property type="match status" value="1"/>
</dbReference>
<dbReference type="PANTHER" id="PTHR42732:SF2">
    <property type="entry name" value="BETA-MANNOSIDASE"/>
    <property type="match status" value="1"/>
</dbReference>
<keyword evidence="2 8" id="KW-0378">Hydrolase</keyword>
<keyword evidence="3" id="KW-0326">Glycosidase</keyword>
<evidence type="ECO:0000259" key="5">
    <source>
        <dbReference type="Pfam" id="PF00703"/>
    </source>
</evidence>
<dbReference type="SUPFAM" id="SSF49785">
    <property type="entry name" value="Galactose-binding domain-like"/>
    <property type="match status" value="1"/>
</dbReference>
<dbReference type="InterPro" id="IPR017853">
    <property type="entry name" value="GH"/>
</dbReference>
<gene>
    <name evidence="8" type="ORF">DM02DRAFT_517669</name>
</gene>
<dbReference type="SUPFAM" id="SSF51445">
    <property type="entry name" value="(Trans)glycosidases"/>
    <property type="match status" value="1"/>
</dbReference>
<dbReference type="Gene3D" id="2.60.40.10">
    <property type="entry name" value="Immunoglobulins"/>
    <property type="match status" value="1"/>
</dbReference>
<feature type="signal peptide" evidence="4">
    <location>
        <begin position="1"/>
        <end position="18"/>
    </location>
</feature>
<dbReference type="GO" id="GO:0005975">
    <property type="term" value="P:carbohydrate metabolic process"/>
    <property type="evidence" value="ECO:0007669"/>
    <property type="project" value="InterPro"/>
</dbReference>
<evidence type="ECO:0000259" key="6">
    <source>
        <dbReference type="Pfam" id="PF02836"/>
    </source>
</evidence>
<dbReference type="Gene3D" id="2.60.120.260">
    <property type="entry name" value="Galactose-binding domain-like"/>
    <property type="match status" value="1"/>
</dbReference>